<dbReference type="Proteomes" id="UP001165460">
    <property type="component" value="Unassembled WGS sequence"/>
</dbReference>
<feature type="signal peptide" evidence="2">
    <location>
        <begin position="1"/>
        <end position="19"/>
    </location>
</feature>
<dbReference type="EMBL" id="JALGBH010000001">
    <property type="protein sequence ID" value="MCJ0742240.1"/>
    <property type="molecule type" value="Genomic_DNA"/>
</dbReference>
<name>A0ABS9ZUF3_9SPHI</name>
<proteinExistence type="predicted"/>
<evidence type="ECO:0000256" key="1">
    <source>
        <dbReference type="SAM" id="Coils"/>
    </source>
</evidence>
<dbReference type="SUPFAM" id="SSF49464">
    <property type="entry name" value="Carboxypeptidase regulatory domain-like"/>
    <property type="match status" value="1"/>
</dbReference>
<evidence type="ECO:0000256" key="2">
    <source>
        <dbReference type="SAM" id="SignalP"/>
    </source>
</evidence>
<comment type="caution">
    <text evidence="3">The sequence shown here is derived from an EMBL/GenBank/DDBJ whole genome shotgun (WGS) entry which is preliminary data.</text>
</comment>
<feature type="coiled-coil region" evidence="1">
    <location>
        <begin position="146"/>
        <end position="173"/>
    </location>
</feature>
<evidence type="ECO:0000313" key="4">
    <source>
        <dbReference type="Proteomes" id="UP001165460"/>
    </source>
</evidence>
<evidence type="ECO:0008006" key="5">
    <source>
        <dbReference type="Google" id="ProtNLM"/>
    </source>
</evidence>
<keyword evidence="2" id="KW-0732">Signal</keyword>
<accession>A0ABS9ZUF3</accession>
<dbReference type="InterPro" id="IPR008969">
    <property type="entry name" value="CarboxyPept-like_regulatory"/>
</dbReference>
<protein>
    <recommendedName>
        <fullName evidence="5">Carboxypeptidase-like regulatory domain-containing protein</fullName>
    </recommendedName>
</protein>
<evidence type="ECO:0000313" key="3">
    <source>
        <dbReference type="EMBL" id="MCJ0742240.1"/>
    </source>
</evidence>
<keyword evidence="1" id="KW-0175">Coiled coil</keyword>
<dbReference type="RefSeq" id="WP_243360538.1">
    <property type="nucleotide sequence ID" value="NZ_JALGBH010000001.1"/>
</dbReference>
<feature type="chain" id="PRO_5045286893" description="Carboxypeptidase-like regulatory domain-containing protein" evidence="2">
    <location>
        <begin position="20"/>
        <end position="238"/>
    </location>
</feature>
<keyword evidence="4" id="KW-1185">Reference proteome</keyword>
<gene>
    <name evidence="3" type="ORF">MMF97_05910</name>
</gene>
<reference evidence="3" key="1">
    <citation type="submission" date="2022-03" db="EMBL/GenBank/DDBJ databases">
        <authorList>
            <person name="Woo C.Y."/>
        </authorList>
    </citation>
    <scope>NUCLEOTIDE SEQUENCE</scope>
    <source>
        <strain evidence="3">CYS-01</strain>
    </source>
</reference>
<organism evidence="3 4">
    <name type="scientific">Pedobacter montanisoli</name>
    <dbReference type="NCBI Taxonomy" id="2923277"/>
    <lineage>
        <taxon>Bacteria</taxon>
        <taxon>Pseudomonadati</taxon>
        <taxon>Bacteroidota</taxon>
        <taxon>Sphingobacteriia</taxon>
        <taxon>Sphingobacteriales</taxon>
        <taxon>Sphingobacteriaceae</taxon>
        <taxon>Pedobacter</taxon>
    </lineage>
</organism>
<sequence>MLRKLLFILLTFAPFFSMAQQTYLTGNIFDNEKRSVPLEGVSVRNLSTKAFVFSDKDGHFAIGAKTGDLITFGMMGYETDTVYLINLFPKNIYLRASVNTLNTVNVTTAKISPFLDTKDPNATPARRIDYSKEKGGIGFNLGYGKYKRQQAKVRELEEQDELLTEINDNFNEKVILDLTKYKGKDIKDFIGLYRPTPEQIKAEHPFNYPYYIVKSFHEWLKLPPEARKLPALPKLKAN</sequence>